<proteinExistence type="inferred from homology"/>
<dbReference type="Gene3D" id="1.10.287.950">
    <property type="entry name" value="Methyl-accepting chemotaxis protein"/>
    <property type="match status" value="1"/>
</dbReference>
<keyword evidence="6 10" id="KW-0472">Membrane</keyword>
<dbReference type="InterPro" id="IPR004089">
    <property type="entry name" value="MCPsignal_dom"/>
</dbReference>
<comment type="caution">
    <text evidence="14">The sequence shown here is derived from an EMBL/GenBank/DDBJ whole genome shotgun (WGS) entry which is preliminary data.</text>
</comment>
<keyword evidence="15" id="KW-1185">Reference proteome</keyword>
<evidence type="ECO:0000256" key="8">
    <source>
        <dbReference type="ARBA" id="ARBA00029447"/>
    </source>
</evidence>
<dbReference type="EMBL" id="JBHUIP010000003">
    <property type="protein sequence ID" value="MFD2262225.1"/>
    <property type="molecule type" value="Genomic_DNA"/>
</dbReference>
<dbReference type="CDD" id="cd06225">
    <property type="entry name" value="HAMP"/>
    <property type="match status" value="1"/>
</dbReference>
<evidence type="ECO:0000256" key="2">
    <source>
        <dbReference type="ARBA" id="ARBA00022475"/>
    </source>
</evidence>
<evidence type="ECO:0000259" key="13">
    <source>
        <dbReference type="PROSITE" id="PS50885"/>
    </source>
</evidence>
<feature type="transmembrane region" description="Helical" evidence="10">
    <location>
        <begin position="192"/>
        <end position="213"/>
    </location>
</feature>
<dbReference type="SMART" id="SM00304">
    <property type="entry name" value="HAMP"/>
    <property type="match status" value="1"/>
</dbReference>
<protein>
    <submittedName>
        <fullName evidence="14">Methyl-accepting chemotaxis protein</fullName>
    </submittedName>
</protein>
<organism evidence="14 15">
    <name type="scientific">Lacibacterium aquatile</name>
    <dbReference type="NCBI Taxonomy" id="1168082"/>
    <lineage>
        <taxon>Bacteria</taxon>
        <taxon>Pseudomonadati</taxon>
        <taxon>Pseudomonadota</taxon>
        <taxon>Alphaproteobacteria</taxon>
        <taxon>Rhodospirillales</taxon>
        <taxon>Rhodospirillaceae</taxon>
    </lineage>
</organism>
<keyword evidence="5 10" id="KW-1133">Transmembrane helix</keyword>
<evidence type="ECO:0000256" key="9">
    <source>
        <dbReference type="PROSITE-ProRule" id="PRU00284"/>
    </source>
</evidence>
<dbReference type="PROSITE" id="PS50885">
    <property type="entry name" value="HAMP"/>
    <property type="match status" value="1"/>
</dbReference>
<comment type="subcellular location">
    <subcellularLocation>
        <location evidence="1">Cell inner membrane</location>
        <topology evidence="1">Multi-pass membrane protein</topology>
    </subcellularLocation>
</comment>
<dbReference type="SMART" id="SM00283">
    <property type="entry name" value="MA"/>
    <property type="match status" value="1"/>
</dbReference>
<dbReference type="SMART" id="SM01049">
    <property type="entry name" value="Cache_2"/>
    <property type="match status" value="1"/>
</dbReference>
<reference evidence="15" key="1">
    <citation type="journal article" date="2019" name="Int. J. Syst. Evol. Microbiol.">
        <title>The Global Catalogue of Microorganisms (GCM) 10K type strain sequencing project: providing services to taxonomists for standard genome sequencing and annotation.</title>
        <authorList>
            <consortium name="The Broad Institute Genomics Platform"/>
            <consortium name="The Broad Institute Genome Sequencing Center for Infectious Disease"/>
            <person name="Wu L."/>
            <person name="Ma J."/>
        </authorList>
    </citation>
    <scope>NUCLEOTIDE SEQUENCE [LARGE SCALE GENOMIC DNA]</scope>
    <source>
        <strain evidence="15">CGMCC 1.19062</strain>
    </source>
</reference>
<keyword evidence="7 9" id="KW-0807">Transducer</keyword>
<accession>A0ABW5DSF7</accession>
<dbReference type="SUPFAM" id="SSF158472">
    <property type="entry name" value="HAMP domain-like"/>
    <property type="match status" value="1"/>
</dbReference>
<dbReference type="Gene3D" id="3.30.450.20">
    <property type="entry name" value="PAS domain"/>
    <property type="match status" value="1"/>
</dbReference>
<dbReference type="Gene3D" id="1.10.8.500">
    <property type="entry name" value="HAMP domain in histidine kinase"/>
    <property type="match status" value="1"/>
</dbReference>
<name>A0ABW5DSF7_9PROT</name>
<feature type="transmembrane region" description="Helical" evidence="10">
    <location>
        <begin position="14"/>
        <end position="37"/>
    </location>
</feature>
<dbReference type="Pfam" id="PF17200">
    <property type="entry name" value="sCache_2"/>
    <property type="match status" value="1"/>
</dbReference>
<evidence type="ECO:0000256" key="7">
    <source>
        <dbReference type="ARBA" id="ARBA00023224"/>
    </source>
</evidence>
<dbReference type="Pfam" id="PF00015">
    <property type="entry name" value="MCPsignal"/>
    <property type="match status" value="1"/>
</dbReference>
<dbReference type="SUPFAM" id="SSF58104">
    <property type="entry name" value="Methyl-accepting chemotaxis protein (MCP) signaling domain"/>
    <property type="match status" value="1"/>
</dbReference>
<evidence type="ECO:0000259" key="11">
    <source>
        <dbReference type="PROSITE" id="PS50111"/>
    </source>
</evidence>
<dbReference type="RefSeq" id="WP_379875143.1">
    <property type="nucleotide sequence ID" value="NZ_JBHUIP010000003.1"/>
</dbReference>
<dbReference type="Proteomes" id="UP001597295">
    <property type="component" value="Unassembled WGS sequence"/>
</dbReference>
<evidence type="ECO:0000256" key="1">
    <source>
        <dbReference type="ARBA" id="ARBA00004429"/>
    </source>
</evidence>
<evidence type="ECO:0000256" key="5">
    <source>
        <dbReference type="ARBA" id="ARBA00022989"/>
    </source>
</evidence>
<evidence type="ECO:0000256" key="4">
    <source>
        <dbReference type="ARBA" id="ARBA00022692"/>
    </source>
</evidence>
<keyword evidence="4 10" id="KW-0812">Transmembrane</keyword>
<sequence>MSGLLARGTVSQKLTAILLVGLAGFLIYGGVAAWMLYASKFDQRESMAKTAVDASRSIVTAYIEREKKGELSRADAQRDAIIALGAIRHNDEGYIWVNDSKPVMVMHPIQPDLVGKSVAGIKDSDGQAIFQTFTRVAKADVAGGYVHYPWPRKAGSAPVDKVSFVAYVPQWDWVIGSGVYVDEVRSDALGSLVPMLAVGLLVCLTVAGAAITVSRSLARPILTLTQVLSSLAKGDLSATVPKQGLSGEIASMAEAVEVLKQSSVRRVSLEAEQEEARAAADMRMMTLETLIQGFDRQVGGVLQVVGSASSQLNAAAKEMAGVASEANQQAGVAAQATEHTSSNVQTVASATEELTTSIREIGQQVAETARITDGAVQSVHQTEEIVVGLADAARKIGGVLSLISAIAEQTNLLALNATIEAARAGDAGKGFAVVAGEVKNLAGQTAKATEEIGAQIAAIQGSTDGAVTAIHEIGSTVRRINEIATAVASAVEEQSAATAEIARNVEEAAVGTQEVASTVGQLRDAAGRAGATSQQVLGAGTGLAQQAEELRTSVTTFLAKIKAA</sequence>
<evidence type="ECO:0000313" key="15">
    <source>
        <dbReference type="Proteomes" id="UP001597295"/>
    </source>
</evidence>
<dbReference type="PANTHER" id="PTHR32089">
    <property type="entry name" value="METHYL-ACCEPTING CHEMOTAXIS PROTEIN MCPB"/>
    <property type="match status" value="1"/>
</dbReference>
<evidence type="ECO:0000256" key="3">
    <source>
        <dbReference type="ARBA" id="ARBA00022519"/>
    </source>
</evidence>
<dbReference type="InterPro" id="IPR000727">
    <property type="entry name" value="T_SNARE_dom"/>
</dbReference>
<feature type="domain" description="T-SNARE coiled-coil homology" evidence="12">
    <location>
        <begin position="470"/>
        <end position="522"/>
    </location>
</feature>
<keyword evidence="3" id="KW-0997">Cell inner membrane</keyword>
<evidence type="ECO:0000256" key="10">
    <source>
        <dbReference type="SAM" id="Phobius"/>
    </source>
</evidence>
<keyword evidence="2" id="KW-1003">Cell membrane</keyword>
<evidence type="ECO:0000259" key="12">
    <source>
        <dbReference type="PROSITE" id="PS50192"/>
    </source>
</evidence>
<dbReference type="Pfam" id="PF00672">
    <property type="entry name" value="HAMP"/>
    <property type="match status" value="1"/>
</dbReference>
<feature type="domain" description="Methyl-accepting transducer" evidence="11">
    <location>
        <begin position="308"/>
        <end position="530"/>
    </location>
</feature>
<evidence type="ECO:0000313" key="14">
    <source>
        <dbReference type="EMBL" id="MFD2262225.1"/>
    </source>
</evidence>
<evidence type="ECO:0000256" key="6">
    <source>
        <dbReference type="ARBA" id="ARBA00023136"/>
    </source>
</evidence>
<dbReference type="InterPro" id="IPR003660">
    <property type="entry name" value="HAMP_dom"/>
</dbReference>
<dbReference type="PANTHER" id="PTHR32089:SF112">
    <property type="entry name" value="LYSOZYME-LIKE PROTEIN-RELATED"/>
    <property type="match status" value="1"/>
</dbReference>
<gene>
    <name evidence="14" type="ORF">ACFSM5_04945</name>
</gene>
<dbReference type="PROSITE" id="PS50192">
    <property type="entry name" value="T_SNARE"/>
    <property type="match status" value="1"/>
</dbReference>
<feature type="domain" description="HAMP" evidence="13">
    <location>
        <begin position="215"/>
        <end position="268"/>
    </location>
</feature>
<comment type="similarity">
    <text evidence="8">Belongs to the methyl-accepting chemotaxis (MCP) protein family.</text>
</comment>
<dbReference type="InterPro" id="IPR033480">
    <property type="entry name" value="sCache_2"/>
</dbReference>
<dbReference type="PROSITE" id="PS50111">
    <property type="entry name" value="CHEMOTAXIS_TRANSDUC_2"/>
    <property type="match status" value="1"/>
</dbReference>